<dbReference type="EMBL" id="MK072205">
    <property type="protein sequence ID" value="AYV80052.1"/>
    <property type="molecule type" value="Genomic_DNA"/>
</dbReference>
<gene>
    <name evidence="1" type="ORF">Gaeavirus7_9</name>
</gene>
<protein>
    <recommendedName>
        <fullName evidence="2">Leucine-rich repeat protein</fullName>
    </recommendedName>
</protein>
<reference evidence="1" key="1">
    <citation type="submission" date="2018-10" db="EMBL/GenBank/DDBJ databases">
        <title>Hidden diversity of soil giant viruses.</title>
        <authorList>
            <person name="Schulz F."/>
            <person name="Alteio L."/>
            <person name="Goudeau D."/>
            <person name="Ryan E.M."/>
            <person name="Malmstrom R.R."/>
            <person name="Blanchard J."/>
            <person name="Woyke T."/>
        </authorList>
    </citation>
    <scope>NUCLEOTIDE SEQUENCE</scope>
    <source>
        <strain evidence="1">GAV1</strain>
    </source>
</reference>
<organism evidence="1">
    <name type="scientific">Gaeavirus sp</name>
    <dbReference type="NCBI Taxonomy" id="2487767"/>
    <lineage>
        <taxon>Viruses</taxon>
        <taxon>Varidnaviria</taxon>
        <taxon>Bamfordvirae</taxon>
        <taxon>Nucleocytoviricota</taxon>
        <taxon>Megaviricetes</taxon>
        <taxon>Imitervirales</taxon>
        <taxon>Mimiviridae</taxon>
        <taxon>Klosneuvirinae</taxon>
    </lineage>
</organism>
<dbReference type="Gene3D" id="3.80.10.10">
    <property type="entry name" value="Ribonuclease Inhibitor"/>
    <property type="match status" value="1"/>
</dbReference>
<proteinExistence type="predicted"/>
<accession>A0A3G4ZYU0</accession>
<dbReference type="SUPFAM" id="SSF52047">
    <property type="entry name" value="RNI-like"/>
    <property type="match status" value="1"/>
</dbReference>
<dbReference type="InterPro" id="IPR032675">
    <property type="entry name" value="LRR_dom_sf"/>
</dbReference>
<sequence length="383" mass="44051">MIKLKTGASILNTTDHENVYSITMSHNFSRDTDFRSINIISNIYDLIFESLHLFINLKRIKFIDMVLSKYSLEHITILPIEHITFKRHYFHYSVIKYMPPTLKSLKFNRCEHITENDDISTLTNLEEINVRTEYLMDSECKQGFTNACNLIFHIHNLKKIILANGIIADEILSDLYSNLSELTDLTLEAYHIKSIHSSISKLSKIKHLCIKNVSNLPEEISELTELESLEIHNVSSISLSISIMNLNLKSLIIRNMRDPTKIPNEYAKIKSITIFDCSNPMQNILTYEDSLVIFKYDYTIRIPEDITRLYINAVDYPDLNDLPLSIDTLTINSWEYPSDSPLTNLPPSLKKLTLSGSSSRNIKSSGIKLPYGCELIIINDTKH</sequence>
<evidence type="ECO:0000313" key="1">
    <source>
        <dbReference type="EMBL" id="AYV80052.1"/>
    </source>
</evidence>
<name>A0A3G4ZYU0_9VIRU</name>
<evidence type="ECO:0008006" key="2">
    <source>
        <dbReference type="Google" id="ProtNLM"/>
    </source>
</evidence>